<evidence type="ECO:0000259" key="1">
    <source>
        <dbReference type="Pfam" id="PF14321"/>
    </source>
</evidence>
<reference evidence="2 3" key="1">
    <citation type="journal article" date="2009" name="Biosci. Biotechnol. Biochem.">
        <title>WeGAS: a web-based microbial genome annotation system.</title>
        <authorList>
            <person name="Lee D."/>
            <person name="Seo H."/>
            <person name="Park C."/>
            <person name="Park K."/>
        </authorList>
    </citation>
    <scope>NUCLEOTIDE SEQUENCE [LARGE SCALE GENOMIC DNA]</scope>
    <source>
        <strain evidence="3">ATCC 49049 / DSM 4359 / NBRC 107923 / NS-E</strain>
    </source>
</reference>
<protein>
    <recommendedName>
        <fullName evidence="1">DUF4382 domain-containing protein</fullName>
    </recommendedName>
</protein>
<evidence type="ECO:0000313" key="2">
    <source>
        <dbReference type="EMBL" id="ACM22960.1"/>
    </source>
</evidence>
<dbReference type="Pfam" id="PF14321">
    <property type="entry name" value="DUF4382"/>
    <property type="match status" value="1"/>
</dbReference>
<dbReference type="STRING" id="309803.CTN_0784"/>
<dbReference type="KEGG" id="tna:CTN_0784"/>
<name>B9K7M7_THENN</name>
<proteinExistence type="predicted"/>
<dbReference type="eggNOG" id="ENOG50331HZ">
    <property type="taxonomic scope" value="Bacteria"/>
</dbReference>
<gene>
    <name evidence="2" type="ordered locus">CTN_0784</name>
</gene>
<sequence>MKYALWAVLFLGLISGCVLFTTGTNITKVPVYLTDNPSFDIEQLQVKISDVTYHYSLNGEGYDATATLLENEFDLLSLAGTEVQFFEMELPEGAELDWIRLYVDAATAVVNGQSETVNIPSRKIKIIKPIIVQSGDEIVLDFDVARSLRVVQGKNQYILRPVIVPYHRERHEYEHGPGEGEEYRYRYEVEGELKETLAGTTCLVALFEGETSSATLVDLEITDDDFSFEELKEATYTLYVCEFTLPETTDTGESSEEEFEVDEDEVENVNSEIQNWLSDLTSVASVVFYLNDSTITYIQNSADIELRLDD</sequence>
<dbReference type="RefSeq" id="WP_015919277.1">
    <property type="nucleotide sequence ID" value="NC_011978.1"/>
</dbReference>
<feature type="domain" description="DUF4382" evidence="1">
    <location>
        <begin position="27"/>
        <end position="161"/>
    </location>
</feature>
<dbReference type="Proteomes" id="UP000000445">
    <property type="component" value="Chromosome"/>
</dbReference>
<dbReference type="PROSITE" id="PS51257">
    <property type="entry name" value="PROKAR_LIPOPROTEIN"/>
    <property type="match status" value="1"/>
</dbReference>
<organism evidence="2 3">
    <name type="scientific">Thermotoga neapolitana (strain ATCC 49049 / DSM 4359 / NBRC 107923 / NS-E)</name>
    <dbReference type="NCBI Taxonomy" id="309803"/>
    <lineage>
        <taxon>Bacteria</taxon>
        <taxon>Thermotogati</taxon>
        <taxon>Thermotogota</taxon>
        <taxon>Thermotogae</taxon>
        <taxon>Thermotogales</taxon>
        <taxon>Thermotogaceae</taxon>
        <taxon>Thermotoga</taxon>
    </lineage>
</organism>
<dbReference type="HOGENOM" id="CLU_956258_0_0_0"/>
<dbReference type="AlphaFoldDB" id="B9K7M7"/>
<dbReference type="EMBL" id="CP000916">
    <property type="protein sequence ID" value="ACM22960.1"/>
    <property type="molecule type" value="Genomic_DNA"/>
</dbReference>
<dbReference type="InterPro" id="IPR025491">
    <property type="entry name" value="DUF4382"/>
</dbReference>
<accession>B9K7M7</accession>
<keyword evidence="3" id="KW-1185">Reference proteome</keyword>
<evidence type="ECO:0000313" key="3">
    <source>
        <dbReference type="Proteomes" id="UP000000445"/>
    </source>
</evidence>